<sequence>MLKKILKSYDYSLVITYILLCIFGLVMIYSASVVWAVQQLGQPSDFFFQKQKINLLVSFIAFLAAAVFPYKIFQFKKSLAIIMGLITLSLFFIFIFGHTANNAQSWFKFGNSSFQPSEFAKLGLIIYLAAVYGKKQSYINDFNKGIVPPLLFLMLSVFLVAIQPDFGTAFIIFMIGALMILCSGMNLKSLFKLFLLAMVACILFSPFFLMKKDEIFSEERMGRIDGFLAPFEDVEDHGYHLVNSYYAIGLGGLFGKGLGESTQKLGYLPEPHTDFIISIISEELGIFGVGFVIFSLGFIVLKGIRVSTKCRDPFGSLLAIGISSMIGIQSFINLGGASGVIPITGVPLPFISYGGSSLLLLSLSMGLLVNVSMFTNYDRKYKESKDQTTPQDSTAGPERKFYTINGNQRTISR</sequence>
<feature type="transmembrane region" description="Helical" evidence="17">
    <location>
        <begin position="12"/>
        <end position="35"/>
    </location>
</feature>
<feature type="transmembrane region" description="Helical" evidence="17">
    <location>
        <begin position="55"/>
        <end position="72"/>
    </location>
</feature>
<evidence type="ECO:0000256" key="8">
    <source>
        <dbReference type="ARBA" id="ARBA00023136"/>
    </source>
</evidence>
<evidence type="ECO:0000256" key="17">
    <source>
        <dbReference type="SAM" id="Phobius"/>
    </source>
</evidence>
<dbReference type="RefSeq" id="WP_343800866.1">
    <property type="nucleotide sequence ID" value="NZ_BAAADJ010000055.1"/>
</dbReference>
<comment type="similarity">
    <text evidence="11">Belongs to the SEDS family. FtsW subfamily.</text>
</comment>
<organism evidence="18 19">
    <name type="scientific">Bacillus carboniphilus</name>
    <dbReference type="NCBI Taxonomy" id="86663"/>
    <lineage>
        <taxon>Bacteria</taxon>
        <taxon>Bacillati</taxon>
        <taxon>Bacillota</taxon>
        <taxon>Bacilli</taxon>
        <taxon>Bacillales</taxon>
        <taxon>Bacillaceae</taxon>
        <taxon>Bacillus</taxon>
    </lineage>
</organism>
<feature type="transmembrane region" description="Helical" evidence="17">
    <location>
        <begin position="117"/>
        <end position="133"/>
    </location>
</feature>
<dbReference type="EMBL" id="BAAADJ010000055">
    <property type="protein sequence ID" value="GAA0338702.1"/>
    <property type="molecule type" value="Genomic_DNA"/>
</dbReference>
<keyword evidence="7 17" id="KW-1133">Transmembrane helix</keyword>
<keyword evidence="6" id="KW-0573">Peptidoglycan synthesis</keyword>
<name>A0ABP3GAA2_9BACI</name>
<dbReference type="Proteomes" id="UP001500782">
    <property type="component" value="Unassembled WGS sequence"/>
</dbReference>
<reference evidence="19" key="1">
    <citation type="journal article" date="2019" name="Int. J. Syst. Evol. Microbiol.">
        <title>The Global Catalogue of Microorganisms (GCM) 10K type strain sequencing project: providing services to taxonomists for standard genome sequencing and annotation.</title>
        <authorList>
            <consortium name="The Broad Institute Genomics Platform"/>
            <consortium name="The Broad Institute Genome Sequencing Center for Infectious Disease"/>
            <person name="Wu L."/>
            <person name="Ma J."/>
        </authorList>
    </citation>
    <scope>NUCLEOTIDE SEQUENCE [LARGE SCALE GENOMIC DNA]</scope>
    <source>
        <strain evidence="19">JCM 9731</strain>
    </source>
</reference>
<dbReference type="InterPro" id="IPR018365">
    <property type="entry name" value="Cell_cycle_FtsW-rel_CS"/>
</dbReference>
<feature type="transmembrane region" description="Helical" evidence="17">
    <location>
        <begin position="79"/>
        <end position="97"/>
    </location>
</feature>
<dbReference type="Pfam" id="PF01098">
    <property type="entry name" value="FTSW_RODA_SPOVE"/>
    <property type="match status" value="1"/>
</dbReference>
<feature type="transmembrane region" description="Helical" evidence="17">
    <location>
        <begin position="168"/>
        <end position="186"/>
    </location>
</feature>
<evidence type="ECO:0000256" key="9">
    <source>
        <dbReference type="ARBA" id="ARBA00032370"/>
    </source>
</evidence>
<keyword evidence="2" id="KW-0328">Glycosyltransferase</keyword>
<accession>A0ABP3GAA2</accession>
<evidence type="ECO:0000256" key="2">
    <source>
        <dbReference type="ARBA" id="ARBA00022676"/>
    </source>
</evidence>
<evidence type="ECO:0000256" key="12">
    <source>
        <dbReference type="ARBA" id="ARBA00041185"/>
    </source>
</evidence>
<feature type="transmembrane region" description="Helical" evidence="17">
    <location>
        <begin position="193"/>
        <end position="210"/>
    </location>
</feature>
<evidence type="ECO:0000256" key="10">
    <source>
        <dbReference type="ARBA" id="ARBA00033270"/>
    </source>
</evidence>
<dbReference type="GO" id="GO:0051301">
    <property type="term" value="P:cell division"/>
    <property type="evidence" value="ECO:0007669"/>
    <property type="project" value="UniProtKB-KW"/>
</dbReference>
<comment type="function">
    <text evidence="16">Peptidoglycan polymerase that is essential for cell division.</text>
</comment>
<dbReference type="EC" id="2.4.99.28" evidence="14"/>
<keyword evidence="3" id="KW-0808">Transferase</keyword>
<feature type="transmembrane region" description="Helical" evidence="17">
    <location>
        <begin position="145"/>
        <end position="162"/>
    </location>
</feature>
<keyword evidence="18" id="KW-0132">Cell division</keyword>
<evidence type="ECO:0000256" key="4">
    <source>
        <dbReference type="ARBA" id="ARBA00022692"/>
    </source>
</evidence>
<keyword evidence="4 17" id="KW-0812">Transmembrane</keyword>
<evidence type="ECO:0000256" key="16">
    <source>
        <dbReference type="ARBA" id="ARBA00049966"/>
    </source>
</evidence>
<protein>
    <recommendedName>
        <fullName evidence="12">Probable peptidoglycan glycosyltransferase FtsW</fullName>
        <ecNumber evidence="14">2.4.99.28</ecNumber>
    </recommendedName>
    <alternativeName>
        <fullName evidence="13">Cell division protein FtsW</fullName>
    </alternativeName>
    <alternativeName>
        <fullName evidence="10">Cell wall polymerase</fullName>
    </alternativeName>
    <alternativeName>
        <fullName evidence="9">Peptidoglycan polymerase</fullName>
    </alternativeName>
</protein>
<evidence type="ECO:0000256" key="6">
    <source>
        <dbReference type="ARBA" id="ARBA00022984"/>
    </source>
</evidence>
<evidence type="ECO:0000256" key="13">
    <source>
        <dbReference type="ARBA" id="ARBA00041418"/>
    </source>
</evidence>
<keyword evidence="5" id="KW-0133">Cell shape</keyword>
<feature type="transmembrane region" description="Helical" evidence="17">
    <location>
        <begin position="352"/>
        <end position="375"/>
    </location>
</feature>
<comment type="caution">
    <text evidence="18">The sequence shown here is derived from an EMBL/GenBank/DDBJ whole genome shotgun (WGS) entry which is preliminary data.</text>
</comment>
<gene>
    <name evidence="18" type="primary">ftsW</name>
    <name evidence="18" type="ORF">GCM10008967_31220</name>
</gene>
<evidence type="ECO:0000256" key="3">
    <source>
        <dbReference type="ARBA" id="ARBA00022679"/>
    </source>
</evidence>
<evidence type="ECO:0000256" key="1">
    <source>
        <dbReference type="ARBA" id="ARBA00004141"/>
    </source>
</evidence>
<feature type="transmembrane region" description="Helical" evidence="17">
    <location>
        <begin position="275"/>
        <end position="301"/>
    </location>
</feature>
<evidence type="ECO:0000256" key="11">
    <source>
        <dbReference type="ARBA" id="ARBA00038053"/>
    </source>
</evidence>
<proteinExistence type="inferred from homology"/>
<dbReference type="PANTHER" id="PTHR30474:SF2">
    <property type="entry name" value="PEPTIDOGLYCAN GLYCOSYLTRANSFERASE FTSW-RELATED"/>
    <property type="match status" value="1"/>
</dbReference>
<dbReference type="PROSITE" id="PS00428">
    <property type="entry name" value="FTSW_RODA_SPOVE"/>
    <property type="match status" value="1"/>
</dbReference>
<evidence type="ECO:0000256" key="14">
    <source>
        <dbReference type="ARBA" id="ARBA00044770"/>
    </source>
</evidence>
<comment type="subcellular location">
    <subcellularLocation>
        <location evidence="1">Membrane</location>
        <topology evidence="1">Multi-pass membrane protein</topology>
    </subcellularLocation>
</comment>
<evidence type="ECO:0000313" key="18">
    <source>
        <dbReference type="EMBL" id="GAA0338702.1"/>
    </source>
</evidence>
<evidence type="ECO:0000256" key="7">
    <source>
        <dbReference type="ARBA" id="ARBA00022989"/>
    </source>
</evidence>
<dbReference type="PANTHER" id="PTHR30474">
    <property type="entry name" value="CELL CYCLE PROTEIN"/>
    <property type="match status" value="1"/>
</dbReference>
<feature type="transmembrane region" description="Helical" evidence="17">
    <location>
        <begin position="313"/>
        <end position="332"/>
    </location>
</feature>
<keyword evidence="19" id="KW-1185">Reference proteome</keyword>
<evidence type="ECO:0000313" key="19">
    <source>
        <dbReference type="Proteomes" id="UP001500782"/>
    </source>
</evidence>
<keyword evidence="8 17" id="KW-0472">Membrane</keyword>
<dbReference type="InterPro" id="IPR001182">
    <property type="entry name" value="FtsW/RodA"/>
</dbReference>
<comment type="catalytic activity">
    <reaction evidence="15">
        <text>[GlcNAc-(1-&gt;4)-Mur2Ac(oyl-L-Ala-gamma-D-Glu-L-Lys-D-Ala-D-Ala)](n)-di-trans,octa-cis-undecaprenyl diphosphate + beta-D-GlcNAc-(1-&gt;4)-Mur2Ac(oyl-L-Ala-gamma-D-Glu-L-Lys-D-Ala-D-Ala)-di-trans,octa-cis-undecaprenyl diphosphate = [GlcNAc-(1-&gt;4)-Mur2Ac(oyl-L-Ala-gamma-D-Glu-L-Lys-D-Ala-D-Ala)](n+1)-di-trans,octa-cis-undecaprenyl diphosphate + di-trans,octa-cis-undecaprenyl diphosphate + H(+)</text>
        <dbReference type="Rhea" id="RHEA:23708"/>
        <dbReference type="Rhea" id="RHEA-COMP:9602"/>
        <dbReference type="Rhea" id="RHEA-COMP:9603"/>
        <dbReference type="ChEBI" id="CHEBI:15378"/>
        <dbReference type="ChEBI" id="CHEBI:58405"/>
        <dbReference type="ChEBI" id="CHEBI:60033"/>
        <dbReference type="ChEBI" id="CHEBI:78435"/>
        <dbReference type="EC" id="2.4.99.28"/>
    </reaction>
</comment>
<evidence type="ECO:0000256" key="5">
    <source>
        <dbReference type="ARBA" id="ARBA00022960"/>
    </source>
</evidence>
<keyword evidence="18" id="KW-0131">Cell cycle</keyword>
<evidence type="ECO:0000256" key="15">
    <source>
        <dbReference type="ARBA" id="ARBA00049902"/>
    </source>
</evidence>